<comment type="caution">
    <text evidence="2">The sequence shown here is derived from an EMBL/GenBank/DDBJ whole genome shotgun (WGS) entry which is preliminary data.</text>
</comment>
<gene>
    <name evidence="2" type="ORF">BCR33DRAFT_761081</name>
</gene>
<name>A0A1Y2D3G1_9FUNG</name>
<dbReference type="EMBL" id="MCGO01000001">
    <property type="protein sequence ID" value="ORY53747.1"/>
    <property type="molecule type" value="Genomic_DNA"/>
</dbReference>
<sequence>MSLLPSQAPLAHFPAGQHTSSPRSIPPSPPSSVVAMPLQQQQRANYLLMNRASSKQPLEAFPATGSSDSTDSRPTAPPRAPLGPGSVSLVDDVVNPLPTQPRREVEIVHRVPPISNRFRPYQPPQHLVALSTKSPFAPQAQFIQQPPPTHTCVKINMYRMLFLRIRFEFVSAKSTVLTTSLSRTRFLILFSSCVAAYPTNRQIPQNHEFRSQPQPIQAPPVQYHLQYSQPVSLIAPQPRQTHFQSEPNQGLHQTPHHIQQPIYRPIAPQQTPIPPTQPVPQTILPEQVPPSNKPLSKTIPFRILPNGQKAYPCPRDDCQKSLEHRGNASPYQASRECPKTPVRPVSACLCSKTRFGAASEECA</sequence>
<evidence type="ECO:0000313" key="2">
    <source>
        <dbReference type="EMBL" id="ORY53747.1"/>
    </source>
</evidence>
<dbReference type="Proteomes" id="UP000193642">
    <property type="component" value="Unassembled WGS sequence"/>
</dbReference>
<keyword evidence="3" id="KW-1185">Reference proteome</keyword>
<accession>A0A1Y2D3G1</accession>
<feature type="compositionally biased region" description="Polar residues" evidence="1">
    <location>
        <begin position="64"/>
        <end position="73"/>
    </location>
</feature>
<dbReference type="AlphaFoldDB" id="A0A1Y2D3G1"/>
<feature type="region of interest" description="Disordered" evidence="1">
    <location>
        <begin position="59"/>
        <end position="91"/>
    </location>
</feature>
<reference evidence="2 3" key="1">
    <citation type="submission" date="2016-07" db="EMBL/GenBank/DDBJ databases">
        <title>Pervasive Adenine N6-methylation of Active Genes in Fungi.</title>
        <authorList>
            <consortium name="DOE Joint Genome Institute"/>
            <person name="Mondo S.J."/>
            <person name="Dannebaum R.O."/>
            <person name="Kuo R.C."/>
            <person name="Labutti K."/>
            <person name="Haridas S."/>
            <person name="Kuo A."/>
            <person name="Salamov A."/>
            <person name="Ahrendt S.R."/>
            <person name="Lipzen A."/>
            <person name="Sullivan W."/>
            <person name="Andreopoulos W.B."/>
            <person name="Clum A."/>
            <person name="Lindquist E."/>
            <person name="Daum C."/>
            <person name="Ramamoorthy G.K."/>
            <person name="Gryganskyi A."/>
            <person name="Culley D."/>
            <person name="Magnuson J.K."/>
            <person name="James T.Y."/>
            <person name="O'Malley M.A."/>
            <person name="Stajich J.E."/>
            <person name="Spatafora J.W."/>
            <person name="Visel A."/>
            <person name="Grigoriev I.V."/>
        </authorList>
    </citation>
    <scope>NUCLEOTIDE SEQUENCE [LARGE SCALE GENOMIC DNA]</scope>
    <source>
        <strain evidence="2 3">JEL800</strain>
    </source>
</reference>
<organism evidence="2 3">
    <name type="scientific">Rhizoclosmatium globosum</name>
    <dbReference type="NCBI Taxonomy" id="329046"/>
    <lineage>
        <taxon>Eukaryota</taxon>
        <taxon>Fungi</taxon>
        <taxon>Fungi incertae sedis</taxon>
        <taxon>Chytridiomycota</taxon>
        <taxon>Chytridiomycota incertae sedis</taxon>
        <taxon>Chytridiomycetes</taxon>
        <taxon>Chytridiales</taxon>
        <taxon>Chytriomycetaceae</taxon>
        <taxon>Rhizoclosmatium</taxon>
    </lineage>
</organism>
<protein>
    <submittedName>
        <fullName evidence="2">Uncharacterized protein</fullName>
    </submittedName>
</protein>
<feature type="region of interest" description="Disordered" evidence="1">
    <location>
        <begin position="1"/>
        <end position="34"/>
    </location>
</feature>
<evidence type="ECO:0000256" key="1">
    <source>
        <dbReference type="SAM" id="MobiDB-lite"/>
    </source>
</evidence>
<proteinExistence type="predicted"/>
<evidence type="ECO:0000313" key="3">
    <source>
        <dbReference type="Proteomes" id="UP000193642"/>
    </source>
</evidence>